<evidence type="ECO:0000256" key="1">
    <source>
        <dbReference type="SAM" id="Phobius"/>
    </source>
</evidence>
<dbReference type="AlphaFoldDB" id="M1QAU0"/>
<keyword evidence="1" id="KW-0812">Transmembrane</keyword>
<proteinExistence type="predicted"/>
<keyword evidence="1" id="KW-0472">Membrane</keyword>
<feature type="transmembrane region" description="Helical" evidence="1">
    <location>
        <begin position="83"/>
        <end position="100"/>
    </location>
</feature>
<accession>M1QAU0</accession>
<keyword evidence="1" id="KW-1133">Transmembrane helix</keyword>
<gene>
    <name evidence="2" type="ORF">FLSS-9_0020</name>
</gene>
<protein>
    <submittedName>
        <fullName evidence="2">Membrane protein</fullName>
    </submittedName>
</protein>
<feature type="transmembrane region" description="Helical" evidence="1">
    <location>
        <begin position="42"/>
        <end position="62"/>
    </location>
</feature>
<feature type="transmembrane region" description="Helical" evidence="1">
    <location>
        <begin position="112"/>
        <end position="133"/>
    </location>
</feature>
<dbReference type="EMBL" id="JX684081">
    <property type="protein sequence ID" value="AGF93088.1"/>
    <property type="molecule type" value="Genomic_DNA"/>
</dbReference>
<organism evidence="2">
    <name type="scientific">uncultured organism</name>
    <dbReference type="NCBI Taxonomy" id="155900"/>
    <lineage>
        <taxon>unclassified sequences</taxon>
        <taxon>environmental samples</taxon>
    </lineage>
</organism>
<sequence>MENLKKFVEGFRFEFILALSAVIVLVGFFLPWAEFGKIQLHGYSKSIGSLTFIGAWIMIIGTMRSYKLFRWEKLDEFEFTSDYFFGVLGGVISIIGNFAFHSSTYSGFGTAYGSHIVIVGCVIGLFAGLMLFWQEKFLSGEKEEEFGMRTPAGSGGL</sequence>
<reference evidence="2" key="1">
    <citation type="journal article" date="2013" name="Syst. Appl. Microbiol.">
        <title>New insights into the archaeal diversity of a hypersaline microbial mat obtained by a metagenomic approach.</title>
        <authorList>
            <person name="Lopez-Lopez A."/>
            <person name="Richter M."/>
            <person name="Pena A."/>
            <person name="Tamames J."/>
            <person name="Rossello-Mora R."/>
        </authorList>
    </citation>
    <scope>NUCLEOTIDE SEQUENCE</scope>
</reference>
<feature type="transmembrane region" description="Helical" evidence="1">
    <location>
        <begin position="12"/>
        <end position="30"/>
    </location>
</feature>
<name>M1QAU0_9ZZZZ</name>
<evidence type="ECO:0000313" key="2">
    <source>
        <dbReference type="EMBL" id="AGF93088.1"/>
    </source>
</evidence>